<name>A0ACC1YMI3_MELAZ</name>
<evidence type="ECO:0000313" key="2">
    <source>
        <dbReference type="Proteomes" id="UP001164539"/>
    </source>
</evidence>
<keyword evidence="2" id="KW-1185">Reference proteome</keyword>
<protein>
    <submittedName>
        <fullName evidence="1">Ubiquitin domain-containing protein</fullName>
    </submittedName>
</protein>
<reference evidence="1 2" key="1">
    <citation type="journal article" date="2023" name="Science">
        <title>Complex scaffold remodeling in plant triterpene biosynthesis.</title>
        <authorList>
            <person name="De La Pena R."/>
            <person name="Hodgson H."/>
            <person name="Liu J.C."/>
            <person name="Stephenson M.J."/>
            <person name="Martin A.C."/>
            <person name="Owen C."/>
            <person name="Harkess A."/>
            <person name="Leebens-Mack J."/>
            <person name="Jimenez L.E."/>
            <person name="Osbourn A."/>
            <person name="Sattely E.S."/>
        </authorList>
    </citation>
    <scope>NUCLEOTIDE SEQUENCE [LARGE SCALE GENOMIC DNA]</scope>
    <source>
        <strain evidence="2">cv. JPN11</strain>
        <tissue evidence="1">Leaf</tissue>
    </source>
</reference>
<dbReference type="Proteomes" id="UP001164539">
    <property type="component" value="Chromosome 2"/>
</dbReference>
<evidence type="ECO:0000313" key="1">
    <source>
        <dbReference type="EMBL" id="KAJ4724369.1"/>
    </source>
</evidence>
<organism evidence="1 2">
    <name type="scientific">Melia azedarach</name>
    <name type="common">Chinaberry tree</name>
    <dbReference type="NCBI Taxonomy" id="155640"/>
    <lineage>
        <taxon>Eukaryota</taxon>
        <taxon>Viridiplantae</taxon>
        <taxon>Streptophyta</taxon>
        <taxon>Embryophyta</taxon>
        <taxon>Tracheophyta</taxon>
        <taxon>Spermatophyta</taxon>
        <taxon>Magnoliopsida</taxon>
        <taxon>eudicotyledons</taxon>
        <taxon>Gunneridae</taxon>
        <taxon>Pentapetalae</taxon>
        <taxon>rosids</taxon>
        <taxon>malvids</taxon>
        <taxon>Sapindales</taxon>
        <taxon>Meliaceae</taxon>
        <taxon>Melia</taxon>
    </lineage>
</organism>
<sequence>MVFFVIVGGQVKPEIEMPSHATILQLKRKIEEIVKITVSRQTLRYNGNVLENNKAISEFRFGNSATLDLSVQPLTQLRKFPVFVNSDDREFMDIWVKERTLVASLKRKIEKHGGILAKHVNLYHLATKMEDDFPLSAYYIYPGSDVEMTVSIDHT</sequence>
<comment type="caution">
    <text evidence="1">The sequence shown here is derived from an EMBL/GenBank/DDBJ whole genome shotgun (WGS) entry which is preliminary data.</text>
</comment>
<proteinExistence type="predicted"/>
<dbReference type="EMBL" id="CM051395">
    <property type="protein sequence ID" value="KAJ4724369.1"/>
    <property type="molecule type" value="Genomic_DNA"/>
</dbReference>
<accession>A0ACC1YMI3</accession>
<gene>
    <name evidence="1" type="ORF">OWV82_003370</name>
</gene>